<dbReference type="InterPro" id="IPR008523">
    <property type="entry name" value="DUF805"/>
</dbReference>
<sequence>MTEEKYYFIKPYDKSYPLPPKESLGQILSEAYLHPFKWNYRTTRKSYWISFLTNIIISLLCSFLFTFNNQLKPINITVAILVLIWLFLSGLGQTVRRLHDVNYSGYWYWVGILSIGSFFLLYLYLQPSAQVAVKWNQYLFTDAKPYGDYTGEVASDVPTPPITQIVKEHFFDCFKWDARSTRTSFWVGSAISNAAGNIVSLFILAFSYGAFGSIRKLYVLSLEPEVGLGVLIVAILVLLVLCIWMFLADLGHTVRRLHDAGFSGGWFWISLIPGLGYIILNFLLFHPTTKNEVKWNGYLFNTKK</sequence>
<keyword evidence="1" id="KW-0812">Transmembrane</keyword>
<comment type="caution">
    <text evidence="2">The sequence shown here is derived from an EMBL/GenBank/DDBJ whole genome shotgun (WGS) entry which is preliminary data.</text>
</comment>
<dbReference type="Proteomes" id="UP001519292">
    <property type="component" value="Unassembled WGS sequence"/>
</dbReference>
<keyword evidence="1" id="KW-0472">Membrane</keyword>
<gene>
    <name evidence="2" type="ORF">J2Z60_002068</name>
</gene>
<keyword evidence="3" id="KW-1185">Reference proteome</keyword>
<keyword evidence="1" id="KW-1133">Transmembrane helix</keyword>
<feature type="transmembrane region" description="Helical" evidence="1">
    <location>
        <begin position="226"/>
        <end position="246"/>
    </location>
</feature>
<dbReference type="PANTHER" id="PTHR34980">
    <property type="entry name" value="INNER MEMBRANE PROTEIN-RELATED-RELATED"/>
    <property type="match status" value="1"/>
</dbReference>
<evidence type="ECO:0000256" key="1">
    <source>
        <dbReference type="SAM" id="Phobius"/>
    </source>
</evidence>
<proteinExistence type="predicted"/>
<feature type="transmembrane region" description="Helical" evidence="1">
    <location>
        <begin position="73"/>
        <end position="94"/>
    </location>
</feature>
<reference evidence="2 3" key="1">
    <citation type="submission" date="2021-03" db="EMBL/GenBank/DDBJ databases">
        <title>Genomic Encyclopedia of Type Strains, Phase IV (KMG-IV): sequencing the most valuable type-strain genomes for metagenomic binning, comparative biology and taxonomic classification.</title>
        <authorList>
            <person name="Goeker M."/>
        </authorList>
    </citation>
    <scope>NUCLEOTIDE SEQUENCE [LARGE SCALE GENOMIC DNA]</scope>
    <source>
        <strain evidence="2 3">DSM 101872</strain>
    </source>
</reference>
<feature type="transmembrane region" description="Helical" evidence="1">
    <location>
        <begin position="194"/>
        <end position="214"/>
    </location>
</feature>
<feature type="transmembrane region" description="Helical" evidence="1">
    <location>
        <begin position="106"/>
        <end position="125"/>
    </location>
</feature>
<dbReference type="PANTHER" id="PTHR34980:SF2">
    <property type="entry name" value="INNER MEMBRANE PROTEIN YHAH-RELATED"/>
    <property type="match status" value="1"/>
</dbReference>
<dbReference type="Pfam" id="PF05656">
    <property type="entry name" value="DUF805"/>
    <property type="match status" value="2"/>
</dbReference>
<name>A0ABS4MHR5_9LACO</name>
<evidence type="ECO:0000313" key="3">
    <source>
        <dbReference type="Proteomes" id="UP001519292"/>
    </source>
</evidence>
<dbReference type="EMBL" id="JAGGLU010000017">
    <property type="protein sequence ID" value="MBP2058877.1"/>
    <property type="molecule type" value="Genomic_DNA"/>
</dbReference>
<feature type="transmembrane region" description="Helical" evidence="1">
    <location>
        <begin position="47"/>
        <end position="67"/>
    </location>
</feature>
<accession>A0ABS4MHR5</accession>
<protein>
    <submittedName>
        <fullName evidence="2">Uncharacterized membrane protein YhaH (DUF805 family)</fullName>
    </submittedName>
</protein>
<evidence type="ECO:0000313" key="2">
    <source>
        <dbReference type="EMBL" id="MBP2058877.1"/>
    </source>
</evidence>
<feature type="transmembrane region" description="Helical" evidence="1">
    <location>
        <begin position="266"/>
        <end position="285"/>
    </location>
</feature>
<dbReference type="RefSeq" id="WP_209687593.1">
    <property type="nucleotide sequence ID" value="NZ_JAGGLU010000017.1"/>
</dbReference>
<organism evidence="2 3">
    <name type="scientific">Lactobacillus colini</name>
    <dbReference type="NCBI Taxonomy" id="1819254"/>
    <lineage>
        <taxon>Bacteria</taxon>
        <taxon>Bacillati</taxon>
        <taxon>Bacillota</taxon>
        <taxon>Bacilli</taxon>
        <taxon>Lactobacillales</taxon>
        <taxon>Lactobacillaceae</taxon>
        <taxon>Lactobacillus</taxon>
    </lineage>
</organism>